<sequence length="50" mass="5760">MDELIWSPRSLKDLELIYEYIKEDSIEAASLFVNELIIETTAISNFPLKG</sequence>
<dbReference type="EMBL" id="VNJJ01000017">
    <property type="protein sequence ID" value="TVX96240.1"/>
    <property type="molecule type" value="Genomic_DNA"/>
</dbReference>
<name>A0A559J8M1_9BACL</name>
<evidence type="ECO:0000313" key="2">
    <source>
        <dbReference type="EMBL" id="TVX96240.1"/>
    </source>
</evidence>
<gene>
    <name evidence="2" type="ORF">FPZ45_21260</name>
</gene>
<organism evidence="2 3">
    <name type="scientific">Cohnella terricola</name>
    <dbReference type="NCBI Taxonomy" id="1289167"/>
    <lineage>
        <taxon>Bacteria</taxon>
        <taxon>Bacillati</taxon>
        <taxon>Bacillota</taxon>
        <taxon>Bacilli</taxon>
        <taxon>Bacillales</taxon>
        <taxon>Paenibacillaceae</taxon>
        <taxon>Cohnella</taxon>
    </lineage>
</organism>
<dbReference type="InterPro" id="IPR035093">
    <property type="entry name" value="RelE/ParE_toxin_dom_sf"/>
</dbReference>
<dbReference type="Pfam" id="PF05016">
    <property type="entry name" value="ParE_toxin"/>
    <property type="match status" value="1"/>
</dbReference>
<keyword evidence="1" id="KW-1277">Toxin-antitoxin system</keyword>
<protein>
    <submittedName>
        <fullName evidence="2">Type II toxin-antitoxin system RelE/ParE family toxin</fullName>
    </submittedName>
</protein>
<dbReference type="Gene3D" id="3.30.2310.20">
    <property type="entry name" value="RelE-like"/>
    <property type="match status" value="1"/>
</dbReference>
<dbReference type="InterPro" id="IPR007712">
    <property type="entry name" value="RelE/ParE_toxin"/>
</dbReference>
<comment type="caution">
    <text evidence="2">The sequence shown here is derived from an EMBL/GenBank/DDBJ whole genome shotgun (WGS) entry which is preliminary data.</text>
</comment>
<evidence type="ECO:0000313" key="3">
    <source>
        <dbReference type="Proteomes" id="UP000316330"/>
    </source>
</evidence>
<dbReference type="AlphaFoldDB" id="A0A559J8M1"/>
<proteinExistence type="predicted"/>
<reference evidence="2 3" key="1">
    <citation type="submission" date="2019-07" db="EMBL/GenBank/DDBJ databases">
        <authorList>
            <person name="Kim J."/>
        </authorList>
    </citation>
    <scope>NUCLEOTIDE SEQUENCE [LARGE SCALE GENOMIC DNA]</scope>
    <source>
        <strain evidence="2 3">G13</strain>
    </source>
</reference>
<dbReference type="OrthoDB" id="5574284at2"/>
<accession>A0A559J8M1</accession>
<dbReference type="Proteomes" id="UP000316330">
    <property type="component" value="Unassembled WGS sequence"/>
</dbReference>
<keyword evidence="3" id="KW-1185">Reference proteome</keyword>
<evidence type="ECO:0000256" key="1">
    <source>
        <dbReference type="ARBA" id="ARBA00022649"/>
    </source>
</evidence>